<sequence>MPDPGWITRKWYEIDWKCTKVISLDALLVAKMR</sequence>
<reference evidence="3 6" key="1">
    <citation type="journal article" date="2018" name="Science">
        <title>The opium poppy genome and morphinan production.</title>
        <authorList>
            <person name="Guo L."/>
            <person name="Winzer T."/>
            <person name="Yang X."/>
            <person name="Li Y."/>
            <person name="Ning Z."/>
            <person name="He Z."/>
            <person name="Teodor R."/>
            <person name="Lu Y."/>
            <person name="Bowser T.A."/>
            <person name="Graham I.A."/>
            <person name="Ye K."/>
        </authorList>
    </citation>
    <scope>NUCLEOTIDE SEQUENCE [LARGE SCALE GENOMIC DNA]</scope>
    <source>
        <strain evidence="6">cv. HN1</strain>
        <tissue evidence="3">Leaves</tissue>
    </source>
</reference>
<dbReference type="EMBL" id="CM010717">
    <property type="protein sequence ID" value="RZC55853.1"/>
    <property type="molecule type" value="Genomic_DNA"/>
</dbReference>
<dbReference type="AlphaFoldDB" id="A0A4Y7J7F5"/>
<evidence type="ECO:0000313" key="4">
    <source>
        <dbReference type="EMBL" id="RZC55852.1"/>
    </source>
</evidence>
<dbReference type="EMBL" id="CM010717">
    <property type="protein sequence ID" value="RZC55851.1"/>
    <property type="molecule type" value="Genomic_DNA"/>
</dbReference>
<evidence type="ECO:0000313" key="5">
    <source>
        <dbReference type="EMBL" id="RZC55853.1"/>
    </source>
</evidence>
<accession>A0A4Y7J7F5</accession>
<gene>
    <name evidence="2" type="ORF">C5167_014685</name>
    <name evidence="3" type="ORF">C5167_014686</name>
    <name evidence="4" type="ORF">C5167_014687</name>
    <name evidence="5" type="ORF">C5167_014688</name>
    <name evidence="1" type="ORF">C5167_014689</name>
</gene>
<dbReference type="EMBL" id="CM010717">
    <property type="protein sequence ID" value="RZC55849.1"/>
    <property type="molecule type" value="Genomic_DNA"/>
</dbReference>
<dbReference type="Proteomes" id="UP000316621">
    <property type="component" value="Chromosome 3"/>
</dbReference>
<evidence type="ECO:0000313" key="1">
    <source>
        <dbReference type="EMBL" id="RZC55849.1"/>
    </source>
</evidence>
<dbReference type="Gramene" id="RZC55852">
    <property type="protein sequence ID" value="RZC55852"/>
    <property type="gene ID" value="C5167_014687"/>
</dbReference>
<dbReference type="Gramene" id="RZC55851">
    <property type="protein sequence ID" value="RZC55851"/>
    <property type="gene ID" value="C5167_014686"/>
</dbReference>
<organism evidence="3 6">
    <name type="scientific">Papaver somniferum</name>
    <name type="common">Opium poppy</name>
    <dbReference type="NCBI Taxonomy" id="3469"/>
    <lineage>
        <taxon>Eukaryota</taxon>
        <taxon>Viridiplantae</taxon>
        <taxon>Streptophyta</taxon>
        <taxon>Embryophyta</taxon>
        <taxon>Tracheophyta</taxon>
        <taxon>Spermatophyta</taxon>
        <taxon>Magnoliopsida</taxon>
        <taxon>Ranunculales</taxon>
        <taxon>Papaveraceae</taxon>
        <taxon>Papaveroideae</taxon>
        <taxon>Papaver</taxon>
    </lineage>
</organism>
<name>A0A4Y7J7F5_PAPSO</name>
<dbReference type="Gramene" id="RZC55850">
    <property type="protein sequence ID" value="RZC55850"/>
    <property type="gene ID" value="C5167_014685"/>
</dbReference>
<protein>
    <submittedName>
        <fullName evidence="3">Uncharacterized protein</fullName>
    </submittedName>
</protein>
<evidence type="ECO:0000313" key="3">
    <source>
        <dbReference type="EMBL" id="RZC55851.1"/>
    </source>
</evidence>
<evidence type="ECO:0000313" key="6">
    <source>
        <dbReference type="Proteomes" id="UP000316621"/>
    </source>
</evidence>
<dbReference type="Gramene" id="RZC55853">
    <property type="protein sequence ID" value="RZC55853"/>
    <property type="gene ID" value="C5167_014688"/>
</dbReference>
<evidence type="ECO:0000313" key="2">
    <source>
        <dbReference type="EMBL" id="RZC55850.1"/>
    </source>
</evidence>
<dbReference type="Gramene" id="RZC55849">
    <property type="protein sequence ID" value="RZC55849"/>
    <property type="gene ID" value="C5167_014689"/>
</dbReference>
<proteinExistence type="predicted"/>
<dbReference type="EMBL" id="CM010717">
    <property type="protein sequence ID" value="RZC55850.1"/>
    <property type="molecule type" value="Genomic_DNA"/>
</dbReference>
<dbReference type="EMBL" id="CM010717">
    <property type="protein sequence ID" value="RZC55852.1"/>
    <property type="molecule type" value="Genomic_DNA"/>
</dbReference>
<keyword evidence="6" id="KW-1185">Reference proteome</keyword>